<protein>
    <recommendedName>
        <fullName evidence="1">Reverse transcriptase Ty1/copia-type domain-containing protein</fullName>
    </recommendedName>
</protein>
<proteinExistence type="predicted"/>
<dbReference type="Proteomes" id="UP000467700">
    <property type="component" value="Unassembled WGS sequence"/>
</dbReference>
<dbReference type="PANTHER" id="PTHR11439">
    <property type="entry name" value="GAG-POL-RELATED RETROTRANSPOSON"/>
    <property type="match status" value="1"/>
</dbReference>
<feature type="domain" description="Reverse transcriptase Ty1/copia-type" evidence="1">
    <location>
        <begin position="23"/>
        <end position="267"/>
    </location>
</feature>
<dbReference type="OrthoDB" id="3344688at2759"/>
<sequence length="509" mass="56851">MKGDDRHLWEEATQDEYNVINGNETWEIVDLPPGKKAIGSGWVFKIKFKADGTIEWYKARIVAKGYSQCPGIDYTEVFAPTFRPATLRLILALAAIEDMHLRSVDVTSAFPDGDLEEEIYMLQPEGFHQGGPNKVLHLCKSLYGLKQAAHQWNKKLHAALVEMGFKRIEADHSVYIYSNGVVKIIVPIYVDDITFASKSNAAIDKAVKDLCTCFKCCDLGSTKFLQGVGIGQDKDKKLITLHQHQFILDMLKCYGMSDCHPVQTPMAPGTVLSKTMGPENSDEVEFMQNVPYLSAVGSLQYLATMTHPDIAYTVSYLAHFSSNPGPKHWAAVKHLLCYCKGTLEHKLHFNGQVDSCEFTTYSDAAHGDCVDTGRSTAGYVTTLAGGAIGWASKLQPFVTISTTEAEYISAVEAGKEIHWMRNILGEFVYPVKQALPLHIDNQSAITVSKNPEHHGHMKQLDLCFFWLREAVNEGVITPHYIPLLTCSPNLYLSPKSNIAETEWVFWFNF</sequence>
<evidence type="ECO:0000313" key="3">
    <source>
        <dbReference type="Proteomes" id="UP000467700"/>
    </source>
</evidence>
<keyword evidence="3" id="KW-1185">Reference proteome</keyword>
<evidence type="ECO:0000259" key="1">
    <source>
        <dbReference type="Pfam" id="PF07727"/>
    </source>
</evidence>
<name>A0A8S0W6E6_CYCAE</name>
<dbReference type="AlphaFoldDB" id="A0A8S0W6E6"/>
<dbReference type="CDD" id="cd09272">
    <property type="entry name" value="RNase_HI_RT_Ty1"/>
    <property type="match status" value="1"/>
</dbReference>
<accession>A0A8S0W6E6</accession>
<dbReference type="EMBL" id="CACVBS010000046">
    <property type="protein sequence ID" value="CAA7264618.1"/>
    <property type="molecule type" value="Genomic_DNA"/>
</dbReference>
<dbReference type="SUPFAM" id="SSF56672">
    <property type="entry name" value="DNA/RNA polymerases"/>
    <property type="match status" value="1"/>
</dbReference>
<gene>
    <name evidence="2" type="ORF">AAE3_LOCUS7030</name>
</gene>
<evidence type="ECO:0000313" key="2">
    <source>
        <dbReference type="EMBL" id="CAA7264618.1"/>
    </source>
</evidence>
<dbReference type="Pfam" id="PF07727">
    <property type="entry name" value="RVT_2"/>
    <property type="match status" value="1"/>
</dbReference>
<organism evidence="2 3">
    <name type="scientific">Cyclocybe aegerita</name>
    <name type="common">Black poplar mushroom</name>
    <name type="synonym">Agrocybe aegerita</name>
    <dbReference type="NCBI Taxonomy" id="1973307"/>
    <lineage>
        <taxon>Eukaryota</taxon>
        <taxon>Fungi</taxon>
        <taxon>Dikarya</taxon>
        <taxon>Basidiomycota</taxon>
        <taxon>Agaricomycotina</taxon>
        <taxon>Agaricomycetes</taxon>
        <taxon>Agaricomycetidae</taxon>
        <taxon>Agaricales</taxon>
        <taxon>Agaricineae</taxon>
        <taxon>Bolbitiaceae</taxon>
        <taxon>Cyclocybe</taxon>
    </lineage>
</organism>
<comment type="caution">
    <text evidence="2">The sequence shown here is derived from an EMBL/GenBank/DDBJ whole genome shotgun (WGS) entry which is preliminary data.</text>
</comment>
<dbReference type="InterPro" id="IPR043502">
    <property type="entry name" value="DNA/RNA_pol_sf"/>
</dbReference>
<reference evidence="2 3" key="1">
    <citation type="submission" date="2020-01" db="EMBL/GenBank/DDBJ databases">
        <authorList>
            <person name="Gupta K D."/>
        </authorList>
    </citation>
    <scope>NUCLEOTIDE SEQUENCE [LARGE SCALE GENOMIC DNA]</scope>
</reference>
<dbReference type="PANTHER" id="PTHR11439:SF467">
    <property type="entry name" value="INTEGRASE CATALYTIC DOMAIN-CONTAINING PROTEIN"/>
    <property type="match status" value="1"/>
</dbReference>
<dbReference type="InterPro" id="IPR013103">
    <property type="entry name" value="RVT_2"/>
</dbReference>